<dbReference type="OrthoDB" id="5347061at2759"/>
<protein>
    <submittedName>
        <fullName evidence="3">HET-domain-containing protein</fullName>
    </submittedName>
</protein>
<sequence>MEETYVWAGFILGLILIWPFLFIRLLSYSYIMYALLISLISLRIDQLAIPKGVFWTCFTLLLPSAFVNNSLGTPLMSMIIFFYFWTNHAYWAPTAFVIDFGIFLAFLPPTVTWSQILAWLVALATLGHNTIVWDMPWPWVAAWAALAVALKLSFPPDLHMSWYVLSASLILALAAATRPDQSLERFLAWTAAIALTRPLLSVAYKPLAPYLRDPVKLITAIPAFWESKWRLRKPLWYPVSARAAVSGMQPTSRLCAKCGRFTARSDLIMGSRKYLVRLVEWHSYHPTTADLWRSAREVSPCHLCHLFWYSIGEGRRREIVLGAVWPRAGRVKEKLRVRVVERRPLSSYTYVQLFLGERPVGVRLLVHREVRLDKLSLASQFPRTDSDEHFKQIKEWLEMCSTCHPQCSGVGSAPHALPTRLVYIEPEQPASQSDPPSLNVNLVETAQLADHDVKYLALSHCWGSTVPLRLVTDTYAPFLSSIPFHSLAKNMQHALLATHRLGFSYIWIDSLCIIQDSATDWVAEGARMATVYSGATLTLASTSSASSAGGLFHTRSPLSLRPCIIGYSSLTALLPSTIIARPDDITAFTHSIDQSILNTRAWVLQERLLSRRIAHFATNMLAWECASRSASELSTRGYVFKRYPEDFTDFYAPNAARIRNTTELAAALKLVRATSWLAHEAIRRRPPHLPDADPDAPVAKASAWTERRAFWAQARKAEDGSWASDSSDHVRAGFRAAFAGLLKGTYLREEGGAALIGPGRFSYAWFEIVGAYSRARVSFARDRWLALEGVVAE</sequence>
<organism evidence="3 4">
    <name type="scientific">Trichodelitschia bisporula</name>
    <dbReference type="NCBI Taxonomy" id="703511"/>
    <lineage>
        <taxon>Eukaryota</taxon>
        <taxon>Fungi</taxon>
        <taxon>Dikarya</taxon>
        <taxon>Ascomycota</taxon>
        <taxon>Pezizomycotina</taxon>
        <taxon>Dothideomycetes</taxon>
        <taxon>Dothideomycetes incertae sedis</taxon>
        <taxon>Phaeotrichales</taxon>
        <taxon>Phaeotrichaceae</taxon>
        <taxon>Trichodelitschia</taxon>
    </lineage>
</organism>
<dbReference type="Pfam" id="PF06985">
    <property type="entry name" value="HET"/>
    <property type="match status" value="1"/>
</dbReference>
<proteinExistence type="predicted"/>
<evidence type="ECO:0000313" key="3">
    <source>
        <dbReference type="EMBL" id="KAF2398537.1"/>
    </source>
</evidence>
<feature type="transmembrane region" description="Helical" evidence="1">
    <location>
        <begin position="137"/>
        <end position="154"/>
    </location>
</feature>
<dbReference type="InterPro" id="IPR010730">
    <property type="entry name" value="HET"/>
</dbReference>
<dbReference type="AlphaFoldDB" id="A0A6G1HRS1"/>
<feature type="non-terminal residue" evidence="3">
    <location>
        <position position="793"/>
    </location>
</feature>
<evidence type="ECO:0000313" key="4">
    <source>
        <dbReference type="Proteomes" id="UP000799640"/>
    </source>
</evidence>
<keyword evidence="1" id="KW-1133">Transmembrane helix</keyword>
<feature type="transmembrane region" description="Helical" evidence="1">
    <location>
        <begin position="160"/>
        <end position="177"/>
    </location>
</feature>
<gene>
    <name evidence="3" type="ORF">EJ06DRAFT_513643</name>
</gene>
<feature type="transmembrane region" description="Helical" evidence="1">
    <location>
        <begin position="6"/>
        <end position="23"/>
    </location>
</feature>
<evidence type="ECO:0000259" key="2">
    <source>
        <dbReference type="Pfam" id="PF06985"/>
    </source>
</evidence>
<feature type="transmembrane region" description="Helical" evidence="1">
    <location>
        <begin position="61"/>
        <end position="83"/>
    </location>
</feature>
<dbReference type="Proteomes" id="UP000799640">
    <property type="component" value="Unassembled WGS sequence"/>
</dbReference>
<reference evidence="3" key="1">
    <citation type="journal article" date="2020" name="Stud. Mycol.">
        <title>101 Dothideomycetes genomes: a test case for predicting lifestyles and emergence of pathogens.</title>
        <authorList>
            <person name="Haridas S."/>
            <person name="Albert R."/>
            <person name="Binder M."/>
            <person name="Bloem J."/>
            <person name="Labutti K."/>
            <person name="Salamov A."/>
            <person name="Andreopoulos B."/>
            <person name="Baker S."/>
            <person name="Barry K."/>
            <person name="Bills G."/>
            <person name="Bluhm B."/>
            <person name="Cannon C."/>
            <person name="Castanera R."/>
            <person name="Culley D."/>
            <person name="Daum C."/>
            <person name="Ezra D."/>
            <person name="Gonzalez J."/>
            <person name="Henrissat B."/>
            <person name="Kuo A."/>
            <person name="Liang C."/>
            <person name="Lipzen A."/>
            <person name="Lutzoni F."/>
            <person name="Magnuson J."/>
            <person name="Mondo S."/>
            <person name="Nolan M."/>
            <person name="Ohm R."/>
            <person name="Pangilinan J."/>
            <person name="Park H.-J."/>
            <person name="Ramirez L."/>
            <person name="Alfaro M."/>
            <person name="Sun H."/>
            <person name="Tritt A."/>
            <person name="Yoshinaga Y."/>
            <person name="Zwiers L.-H."/>
            <person name="Turgeon B."/>
            <person name="Goodwin S."/>
            <person name="Spatafora J."/>
            <person name="Crous P."/>
            <person name="Grigoriev I."/>
        </authorList>
    </citation>
    <scope>NUCLEOTIDE SEQUENCE</scope>
    <source>
        <strain evidence="3">CBS 262.69</strain>
    </source>
</reference>
<accession>A0A6G1HRS1</accession>
<keyword evidence="1" id="KW-0812">Transmembrane</keyword>
<evidence type="ECO:0000256" key="1">
    <source>
        <dbReference type="SAM" id="Phobius"/>
    </source>
</evidence>
<feature type="domain" description="Heterokaryon incompatibility" evidence="2">
    <location>
        <begin position="455"/>
        <end position="606"/>
    </location>
</feature>
<dbReference type="EMBL" id="ML996700">
    <property type="protein sequence ID" value="KAF2398537.1"/>
    <property type="molecule type" value="Genomic_DNA"/>
</dbReference>
<keyword evidence="1" id="KW-0472">Membrane</keyword>
<dbReference type="PANTHER" id="PTHR33112">
    <property type="entry name" value="DOMAIN PROTEIN, PUTATIVE-RELATED"/>
    <property type="match status" value="1"/>
</dbReference>
<feature type="transmembrane region" description="Helical" evidence="1">
    <location>
        <begin position="30"/>
        <end position="49"/>
    </location>
</feature>
<dbReference type="PANTHER" id="PTHR33112:SF16">
    <property type="entry name" value="HETEROKARYON INCOMPATIBILITY DOMAIN-CONTAINING PROTEIN"/>
    <property type="match status" value="1"/>
</dbReference>
<name>A0A6G1HRS1_9PEZI</name>
<keyword evidence="4" id="KW-1185">Reference proteome</keyword>